<keyword evidence="4" id="KW-1185">Reference proteome</keyword>
<dbReference type="GO" id="GO:0006508">
    <property type="term" value="P:proteolysis"/>
    <property type="evidence" value="ECO:0007669"/>
    <property type="project" value="UniProtKB-KW"/>
</dbReference>
<keyword evidence="3" id="KW-0482">Metalloprotease</keyword>
<name>A0A196SDB0_BLAHN</name>
<dbReference type="STRING" id="478820.A0A196SDB0"/>
<dbReference type="SUPFAM" id="SSF55920">
    <property type="entry name" value="Creatinase/aminopeptidase"/>
    <property type="match status" value="1"/>
</dbReference>
<dbReference type="InterPro" id="IPR036390">
    <property type="entry name" value="WH_DNA-bd_sf"/>
</dbReference>
<dbReference type="AlphaFoldDB" id="A0A196SDB0"/>
<dbReference type="GO" id="GO:0008237">
    <property type="term" value="F:metallopeptidase activity"/>
    <property type="evidence" value="ECO:0007669"/>
    <property type="project" value="UniProtKB-KW"/>
</dbReference>
<sequence>MSDYENETTSEPEEITDCSNPAVVLKYKTAAEIVNKSLKGVLTQCVAGKLVSDICAFGDRLIEKQCSEIFKNKNIEKGIAFPTCVSVNDVVCHYSPFPEESVTLAAGDIVKVDLGCHIDGFVALAANTVVIPDENMTAEKKAEINDLMSAARLMGEVCQRVIRPGNTNTQVTEALATIAKAYDVHLLQGILMHQMKQFVLDANKVILASSETTDKVDEVRFEPNEVYTVDIAVTKGEGKTRAMDARPTVYRRNVEETYMLKMKASRAVLSEVDARYPVFPFSVKSLEEKSARMGLVECVNHYLLDEYPVISTVDGKPVVHYKFTVLLVTNGTDRISGEVIDAAAFPSEKKCEDEKICAIMKEPAMKKKSKKSKAKKAAKKDE</sequence>
<evidence type="ECO:0000313" key="3">
    <source>
        <dbReference type="EMBL" id="OAO14998.1"/>
    </source>
</evidence>
<proteinExistence type="inferred from homology"/>
<dbReference type="PANTHER" id="PTHR10804">
    <property type="entry name" value="PROTEASE FAMILY M24 METHIONYL AMINOPEPTIDASE, AMINOPEPTIDASE P"/>
    <property type="match status" value="1"/>
</dbReference>
<dbReference type="InterPro" id="IPR036005">
    <property type="entry name" value="Creatinase/aminopeptidase-like"/>
</dbReference>
<evidence type="ECO:0000313" key="4">
    <source>
        <dbReference type="Proteomes" id="UP000078348"/>
    </source>
</evidence>
<evidence type="ECO:0000256" key="1">
    <source>
        <dbReference type="ARBA" id="ARBA00007319"/>
    </source>
</evidence>
<dbReference type="OrthoDB" id="5876363at2759"/>
<dbReference type="InterPro" id="IPR001714">
    <property type="entry name" value="Pept_M24_MAP"/>
</dbReference>
<keyword evidence="3" id="KW-0645">Protease</keyword>
<dbReference type="InterPro" id="IPR047113">
    <property type="entry name" value="PA2G4/ARX1"/>
</dbReference>
<protein>
    <submittedName>
        <fullName evidence="3">Proliferation-associated protein, metalloprotease family M24X</fullName>
    </submittedName>
</protein>
<dbReference type="PRINTS" id="PR00599">
    <property type="entry name" value="MAPEPTIDASE"/>
</dbReference>
<gene>
    <name evidence="3" type="ORF">AV274_3345</name>
</gene>
<dbReference type="Gene3D" id="1.10.10.10">
    <property type="entry name" value="Winged helix-like DNA-binding domain superfamily/Winged helix DNA-binding domain"/>
    <property type="match status" value="1"/>
</dbReference>
<dbReference type="NCBIfam" id="TIGR00495">
    <property type="entry name" value="crvDNA_42K"/>
    <property type="match status" value="1"/>
</dbReference>
<comment type="similarity">
    <text evidence="1">Belongs to the peptidase M24 family.</text>
</comment>
<dbReference type="InterPro" id="IPR000994">
    <property type="entry name" value="Pept_M24"/>
</dbReference>
<comment type="caution">
    <text evidence="3">The sequence shown here is derived from an EMBL/GenBank/DDBJ whole genome shotgun (WGS) entry which is preliminary data.</text>
</comment>
<dbReference type="CDD" id="cd01089">
    <property type="entry name" value="PA2G4-like"/>
    <property type="match status" value="1"/>
</dbReference>
<keyword evidence="3" id="KW-0378">Hydrolase</keyword>
<accession>A0A196SDB0</accession>
<dbReference type="InterPro" id="IPR036388">
    <property type="entry name" value="WH-like_DNA-bd_sf"/>
</dbReference>
<feature type="domain" description="Peptidase M24" evidence="2">
    <location>
        <begin position="27"/>
        <end position="234"/>
    </location>
</feature>
<dbReference type="FunFam" id="1.10.10.10:FF:000029">
    <property type="entry name" value="Proliferation-associated 2G4, a"/>
    <property type="match status" value="1"/>
</dbReference>
<dbReference type="Pfam" id="PF00557">
    <property type="entry name" value="Peptidase_M24"/>
    <property type="match status" value="1"/>
</dbReference>
<reference evidence="3 4" key="1">
    <citation type="submission" date="2016-05" db="EMBL/GenBank/DDBJ databases">
        <title>Nuclear genome of Blastocystis sp. subtype 1 NandII.</title>
        <authorList>
            <person name="Gentekaki E."/>
            <person name="Curtis B."/>
            <person name="Stairs C."/>
            <person name="Eme L."/>
            <person name="Herman E."/>
            <person name="Klimes V."/>
            <person name="Arias M.C."/>
            <person name="Elias M."/>
            <person name="Hilliou F."/>
            <person name="Klute M."/>
            <person name="Malik S.-B."/>
            <person name="Pightling A."/>
            <person name="Rachubinski R."/>
            <person name="Salas D."/>
            <person name="Schlacht A."/>
            <person name="Suga H."/>
            <person name="Archibald J."/>
            <person name="Ball S.G."/>
            <person name="Clark G."/>
            <person name="Dacks J."/>
            <person name="Van Der Giezen M."/>
            <person name="Tsaousis A."/>
            <person name="Roger A."/>
        </authorList>
    </citation>
    <scope>NUCLEOTIDE SEQUENCE [LARGE SCALE GENOMIC DNA]</scope>
    <source>
        <strain evidence="4">ATCC 50177 / NandII</strain>
    </source>
</reference>
<dbReference type="InterPro" id="IPR004545">
    <property type="entry name" value="PA2G4"/>
</dbReference>
<dbReference type="Gene3D" id="3.90.230.10">
    <property type="entry name" value="Creatinase/methionine aminopeptidase superfamily"/>
    <property type="match status" value="1"/>
</dbReference>
<organism evidence="3 4">
    <name type="scientific">Blastocystis sp. subtype 1 (strain ATCC 50177 / NandII)</name>
    <dbReference type="NCBI Taxonomy" id="478820"/>
    <lineage>
        <taxon>Eukaryota</taxon>
        <taxon>Sar</taxon>
        <taxon>Stramenopiles</taxon>
        <taxon>Bigyra</taxon>
        <taxon>Opalozoa</taxon>
        <taxon>Opalinata</taxon>
        <taxon>Blastocystidae</taxon>
        <taxon>Blastocystis</taxon>
    </lineage>
</organism>
<dbReference type="EMBL" id="LXWW01000191">
    <property type="protein sequence ID" value="OAO14998.1"/>
    <property type="molecule type" value="Genomic_DNA"/>
</dbReference>
<dbReference type="Proteomes" id="UP000078348">
    <property type="component" value="Unassembled WGS sequence"/>
</dbReference>
<evidence type="ECO:0000259" key="2">
    <source>
        <dbReference type="Pfam" id="PF00557"/>
    </source>
</evidence>
<dbReference type="SUPFAM" id="SSF46785">
    <property type="entry name" value="Winged helix' DNA-binding domain"/>
    <property type="match status" value="1"/>
</dbReference>
<dbReference type="PANTHER" id="PTHR10804:SF11">
    <property type="entry name" value="PROLIFERATION-ASSOCIATED PROTEIN 2G4"/>
    <property type="match status" value="1"/>
</dbReference>